<dbReference type="Proteomes" id="UP000219285">
    <property type="component" value="Chromosome"/>
</dbReference>
<keyword evidence="3" id="KW-1185">Reference proteome</keyword>
<protein>
    <recommendedName>
        <fullName evidence="4">Toxin CptA</fullName>
    </recommendedName>
</protein>
<proteinExistence type="predicted"/>
<accession>A0A6M4MG43</accession>
<dbReference type="Pfam" id="PF07254">
    <property type="entry name" value="Cpta_toxin"/>
    <property type="match status" value="1"/>
</dbReference>
<organism evidence="2 3">
    <name type="scientific">Alteromonas pelagimontana</name>
    <dbReference type="NCBI Taxonomy" id="1858656"/>
    <lineage>
        <taxon>Bacteria</taxon>
        <taxon>Pseudomonadati</taxon>
        <taxon>Pseudomonadota</taxon>
        <taxon>Gammaproteobacteria</taxon>
        <taxon>Alteromonadales</taxon>
        <taxon>Alteromonadaceae</taxon>
        <taxon>Alteromonas/Salinimonas group</taxon>
        <taxon>Alteromonas</taxon>
    </lineage>
</organism>
<feature type="transmembrane region" description="Helical" evidence="1">
    <location>
        <begin position="16"/>
        <end position="33"/>
    </location>
</feature>
<evidence type="ECO:0008006" key="4">
    <source>
        <dbReference type="Google" id="ProtNLM"/>
    </source>
</evidence>
<reference evidence="3" key="1">
    <citation type="submission" date="2014-12" db="EMBL/GenBank/DDBJ databases">
        <title>Complete genome sequence of a multi-drug resistant Klebsiella pneumoniae.</title>
        <authorList>
            <person name="Hua X."/>
            <person name="Chen Q."/>
            <person name="Li X."/>
            <person name="Feng Y."/>
            <person name="Ruan Z."/>
            <person name="Yu Y."/>
        </authorList>
    </citation>
    <scope>NUCLEOTIDE SEQUENCE [LARGE SCALE GENOMIC DNA]</scope>
    <source>
        <strain evidence="3">5.12</strain>
    </source>
</reference>
<feature type="transmembrane region" description="Helical" evidence="1">
    <location>
        <begin position="39"/>
        <end position="58"/>
    </location>
</feature>
<evidence type="ECO:0000313" key="2">
    <source>
        <dbReference type="EMBL" id="QJR82089.1"/>
    </source>
</evidence>
<keyword evidence="1" id="KW-0472">Membrane</keyword>
<dbReference type="OrthoDB" id="6332077at2"/>
<dbReference type="InterPro" id="IPR009883">
    <property type="entry name" value="YgfX"/>
</dbReference>
<reference evidence="2 3" key="2">
    <citation type="submission" date="2020-04" db="EMBL/GenBank/DDBJ databases">
        <title>Complete genome sequence of Alteromonas pelagimontana 5.12T.</title>
        <authorList>
            <person name="Sinha R.K."/>
            <person name="Krishnan K.P."/>
            <person name="Kurian J.P."/>
        </authorList>
    </citation>
    <scope>NUCLEOTIDE SEQUENCE [LARGE SCALE GENOMIC DNA]</scope>
    <source>
        <strain evidence="2 3">5.12</strain>
    </source>
</reference>
<gene>
    <name evidence="2" type="ORF">CA267_015695</name>
</gene>
<dbReference type="KEGG" id="apel:CA267_015695"/>
<sequence>MSKYRLSLQVSPLRRYAYYGPVIILGVALYLLPEPVWTWLSPLYLFLLFVPVALWCGWQHRQPVEQQPEAVQINQEAHWQVLLRNNIAVEEPYQIISRKSCVTFFAIYLCLLDQNNKKFHRWIMRGECSEQDYRRLVRQVLAIRQS</sequence>
<dbReference type="EMBL" id="CP052766">
    <property type="protein sequence ID" value="QJR82089.1"/>
    <property type="molecule type" value="Genomic_DNA"/>
</dbReference>
<name>A0A6M4MG43_9ALTE</name>
<evidence type="ECO:0000313" key="3">
    <source>
        <dbReference type="Proteomes" id="UP000219285"/>
    </source>
</evidence>
<dbReference type="AlphaFoldDB" id="A0A6M4MG43"/>
<keyword evidence="1" id="KW-0812">Transmembrane</keyword>
<dbReference type="RefSeq" id="WP_139316260.1">
    <property type="nucleotide sequence ID" value="NZ_CP052766.1"/>
</dbReference>
<evidence type="ECO:0000256" key="1">
    <source>
        <dbReference type="SAM" id="Phobius"/>
    </source>
</evidence>
<keyword evidence="1" id="KW-1133">Transmembrane helix</keyword>